<dbReference type="Proteomes" id="UP000217211">
    <property type="component" value="Plasmid pSJ05684b"/>
</dbReference>
<protein>
    <submittedName>
        <fullName evidence="7">Cytochrome c552</fullName>
    </submittedName>
</protein>
<feature type="signal peptide" evidence="5">
    <location>
        <begin position="1"/>
        <end position="25"/>
    </location>
</feature>
<organism evidence="7 8">
    <name type="scientific">Sinorhizobium sojae CCBAU 05684</name>
    <dbReference type="NCBI Taxonomy" id="716928"/>
    <lineage>
        <taxon>Bacteria</taxon>
        <taxon>Pseudomonadati</taxon>
        <taxon>Pseudomonadota</taxon>
        <taxon>Alphaproteobacteria</taxon>
        <taxon>Hyphomicrobiales</taxon>
        <taxon>Rhizobiaceae</taxon>
        <taxon>Sinorhizobium/Ensifer group</taxon>
        <taxon>Sinorhizobium</taxon>
    </lineage>
</organism>
<dbReference type="Gene3D" id="1.10.760.10">
    <property type="entry name" value="Cytochrome c-like domain"/>
    <property type="match status" value="1"/>
</dbReference>
<evidence type="ECO:0000256" key="3">
    <source>
        <dbReference type="ARBA" id="ARBA00023004"/>
    </source>
</evidence>
<keyword evidence="8" id="KW-1185">Reference proteome</keyword>
<dbReference type="OrthoDB" id="7873796at2"/>
<dbReference type="AlphaFoldDB" id="A0A249PHM4"/>
<keyword evidence="5" id="KW-0732">Signal</keyword>
<proteinExistence type="predicted"/>
<keyword evidence="3 4" id="KW-0408">Iron</keyword>
<feature type="chain" id="PRO_5012445121" evidence="5">
    <location>
        <begin position="26"/>
        <end position="107"/>
    </location>
</feature>
<dbReference type="EMBL" id="CP023068">
    <property type="protein sequence ID" value="ASY65237.1"/>
    <property type="molecule type" value="Genomic_DNA"/>
</dbReference>
<feature type="domain" description="Cytochrome c" evidence="6">
    <location>
        <begin position="26"/>
        <end position="106"/>
    </location>
</feature>
<dbReference type="KEGG" id="esj:SJ05684_b42550"/>
<name>A0A249PHM4_9HYPH</name>
<dbReference type="PROSITE" id="PS51007">
    <property type="entry name" value="CYTC"/>
    <property type="match status" value="1"/>
</dbReference>
<dbReference type="eggNOG" id="COG2010">
    <property type="taxonomic scope" value="Bacteria"/>
</dbReference>
<dbReference type="InterPro" id="IPR009056">
    <property type="entry name" value="Cyt_c-like_dom"/>
</dbReference>
<reference evidence="7 8" key="1">
    <citation type="submission" date="2017-08" db="EMBL/GenBank/DDBJ databases">
        <title>Multipartite genome sequences of Sinorhizobium species nodulating soybeans.</title>
        <authorList>
            <person name="Tian C.F."/>
        </authorList>
    </citation>
    <scope>NUCLEOTIDE SEQUENCE [LARGE SCALE GENOMIC DNA]</scope>
    <source>
        <strain evidence="7 8">CCBAU 05684</strain>
        <plasmid evidence="8">psj05684b</plasmid>
    </source>
</reference>
<evidence type="ECO:0000256" key="5">
    <source>
        <dbReference type="SAM" id="SignalP"/>
    </source>
</evidence>
<evidence type="ECO:0000313" key="8">
    <source>
        <dbReference type="Proteomes" id="UP000217211"/>
    </source>
</evidence>
<keyword evidence="7" id="KW-0614">Plasmid</keyword>
<sequence length="107" mass="11435">MMNTYAPCLTVALALTGLLAGQSAAADWANGERIAERWCAGCHVVAPGQSRGSDMVPTFAEIGSSKRLDETGLTAFLSDPTHSRMPPLSLARSEISDLVAYIRRQAR</sequence>
<keyword evidence="2 4" id="KW-0479">Metal-binding</keyword>
<dbReference type="GO" id="GO:0046872">
    <property type="term" value="F:metal ion binding"/>
    <property type="evidence" value="ECO:0007669"/>
    <property type="project" value="UniProtKB-KW"/>
</dbReference>
<gene>
    <name evidence="7" type="ORF">SJ05684_b42550</name>
</gene>
<evidence type="ECO:0000256" key="2">
    <source>
        <dbReference type="ARBA" id="ARBA00022723"/>
    </source>
</evidence>
<dbReference type="RefSeq" id="WP_050980059.1">
    <property type="nucleotide sequence ID" value="NZ_AJQT01000066.1"/>
</dbReference>
<dbReference type="GO" id="GO:0009055">
    <property type="term" value="F:electron transfer activity"/>
    <property type="evidence" value="ECO:0007669"/>
    <property type="project" value="InterPro"/>
</dbReference>
<evidence type="ECO:0000259" key="6">
    <source>
        <dbReference type="PROSITE" id="PS51007"/>
    </source>
</evidence>
<keyword evidence="1 4" id="KW-0349">Heme</keyword>
<geneLocation type="plasmid" evidence="8">
    <name>psj05684b</name>
</geneLocation>
<dbReference type="GO" id="GO:0020037">
    <property type="term" value="F:heme binding"/>
    <property type="evidence" value="ECO:0007669"/>
    <property type="project" value="InterPro"/>
</dbReference>
<evidence type="ECO:0000256" key="4">
    <source>
        <dbReference type="PROSITE-ProRule" id="PRU00433"/>
    </source>
</evidence>
<dbReference type="SUPFAM" id="SSF46626">
    <property type="entry name" value="Cytochrome c"/>
    <property type="match status" value="1"/>
</dbReference>
<dbReference type="InterPro" id="IPR036909">
    <property type="entry name" value="Cyt_c-like_dom_sf"/>
</dbReference>
<dbReference type="STRING" id="716928.GCA_000261485_03358"/>
<dbReference type="Pfam" id="PF00034">
    <property type="entry name" value="Cytochrom_C"/>
    <property type="match status" value="1"/>
</dbReference>
<evidence type="ECO:0000313" key="7">
    <source>
        <dbReference type="EMBL" id="ASY65237.1"/>
    </source>
</evidence>
<accession>A0A249PHM4</accession>
<evidence type="ECO:0000256" key="1">
    <source>
        <dbReference type="ARBA" id="ARBA00022617"/>
    </source>
</evidence>